<evidence type="ECO:0000256" key="3">
    <source>
        <dbReference type="PIRSR" id="PIRSR613078-2"/>
    </source>
</evidence>
<dbReference type="PROSITE" id="PS51353">
    <property type="entry name" value="ARSC"/>
    <property type="match status" value="1"/>
</dbReference>
<organism evidence="5 6">
    <name type="scientific">Pseudoramibacter alactolyticus ATCC 23263</name>
    <dbReference type="NCBI Taxonomy" id="887929"/>
    <lineage>
        <taxon>Bacteria</taxon>
        <taxon>Bacillati</taxon>
        <taxon>Bacillota</taxon>
        <taxon>Clostridia</taxon>
        <taxon>Eubacteriales</taxon>
        <taxon>Eubacteriaceae</taxon>
        <taxon>Pseudoramibacter</taxon>
    </lineage>
</organism>
<evidence type="ECO:0000256" key="2">
    <source>
        <dbReference type="PIRSR" id="PIRSR613078-1"/>
    </source>
</evidence>
<dbReference type="GO" id="GO:0005829">
    <property type="term" value="C:cytosol"/>
    <property type="evidence" value="ECO:0007669"/>
    <property type="project" value="TreeGrafter"/>
</dbReference>
<keyword evidence="6" id="KW-1185">Reference proteome</keyword>
<feature type="active site" description="Tele-phosphohistidine intermediate" evidence="2">
    <location>
        <position position="10"/>
    </location>
</feature>
<dbReference type="HOGENOM" id="CLU_818515_0_0_9"/>
<dbReference type="GO" id="GO:0004331">
    <property type="term" value="F:fructose-2,6-bisphosphate 2-phosphatase activity"/>
    <property type="evidence" value="ECO:0007669"/>
    <property type="project" value="TreeGrafter"/>
</dbReference>
<evidence type="ECO:0000313" key="5">
    <source>
        <dbReference type="EMBL" id="EFV00778.1"/>
    </source>
</evidence>
<dbReference type="SUPFAM" id="SSF53254">
    <property type="entry name" value="Phosphoglycerate mutase-like"/>
    <property type="match status" value="1"/>
</dbReference>
<sequence length="339" mass="37178">MPTTVYLVRHGTTDYNVACRWQGVIDAPLNALGEKQGALLTDYFKAIPIDVGATSPLIRARKTLTYVLAGQDHDVPVEVVPGLREIDFGIVEGRRMQEVNVFFPAFAAAAKNAPGRLQSPGGESGAQVYRRVRNAVLSIVRRHLGKTIAIASHGFAIQTWLNYAAGVPAEAMREWVLANVAVSKFTFDEDLNVTVDYVGDAHHLVPALQYSFDWEDLTKMRPLMITGNGGAKDARARAFCRDREVLSRDAAADPLRREESLALLERAGARYRRLLNTKAAAYRAAGLKTRIAGLSLRALASAMTAAPSLVKTPMLVWPDHLIAGFHADDWQREFAELTG</sequence>
<dbReference type="PANTHER" id="PTHR46517:SF1">
    <property type="entry name" value="FRUCTOSE-2,6-BISPHOSPHATASE TIGAR"/>
    <property type="match status" value="1"/>
</dbReference>
<dbReference type="GO" id="GO:0043456">
    <property type="term" value="P:regulation of pentose-phosphate shunt"/>
    <property type="evidence" value="ECO:0007669"/>
    <property type="project" value="TreeGrafter"/>
</dbReference>
<proteinExistence type="inferred from homology"/>
<dbReference type="eggNOG" id="COG0406">
    <property type="taxonomic scope" value="Bacteria"/>
</dbReference>
<dbReference type="InterPro" id="IPR051695">
    <property type="entry name" value="Phosphoglycerate_Mutase"/>
</dbReference>
<name>E6MJP2_9FIRM</name>
<feature type="binding site" evidence="3">
    <location>
        <position position="59"/>
    </location>
    <ligand>
        <name>substrate</name>
    </ligand>
</feature>
<evidence type="ECO:0000256" key="1">
    <source>
        <dbReference type="ARBA" id="ARBA00022801"/>
    </source>
</evidence>
<dbReference type="Gene3D" id="3.40.50.1240">
    <property type="entry name" value="Phosphoglycerate mutase-like"/>
    <property type="match status" value="1"/>
</dbReference>
<gene>
    <name evidence="5" type="ORF">HMP0721_2227</name>
</gene>
<dbReference type="InterPro" id="IPR013078">
    <property type="entry name" value="His_Pase_superF_clade-1"/>
</dbReference>
<dbReference type="InterPro" id="IPR036249">
    <property type="entry name" value="Thioredoxin-like_sf"/>
</dbReference>
<comment type="similarity">
    <text evidence="4">Belongs to the ArsC family.</text>
</comment>
<dbReference type="InterPro" id="IPR029033">
    <property type="entry name" value="His_PPase_superfam"/>
</dbReference>
<reference evidence="5 6" key="1">
    <citation type="submission" date="2010-12" db="EMBL/GenBank/DDBJ databases">
        <authorList>
            <person name="Muzny D."/>
            <person name="Qin X."/>
            <person name="Deng J."/>
            <person name="Jiang H."/>
            <person name="Liu Y."/>
            <person name="Qu J."/>
            <person name="Song X.-Z."/>
            <person name="Zhang L."/>
            <person name="Thornton R."/>
            <person name="Coyle M."/>
            <person name="Francisco L."/>
            <person name="Jackson L."/>
            <person name="Javaid M."/>
            <person name="Korchina V."/>
            <person name="Kovar C."/>
            <person name="Mata R."/>
            <person name="Mathew T."/>
            <person name="Ngo R."/>
            <person name="Nguyen L."/>
            <person name="Nguyen N."/>
            <person name="Okwuonu G."/>
            <person name="Ongeri F."/>
            <person name="Pham C."/>
            <person name="Simmons D."/>
            <person name="Wilczek-Boney K."/>
            <person name="Hale W."/>
            <person name="Jakkamsetti A."/>
            <person name="Pham P."/>
            <person name="Ruth R."/>
            <person name="San Lucas F."/>
            <person name="Warren J."/>
            <person name="Zhang J."/>
            <person name="Zhao Z."/>
            <person name="Zhou C."/>
            <person name="Zhu D."/>
            <person name="Lee S."/>
            <person name="Bess C."/>
            <person name="Blankenburg K."/>
            <person name="Forbes L."/>
            <person name="Fu Q."/>
            <person name="Gubbala S."/>
            <person name="Hirani K."/>
            <person name="Jayaseelan J.C."/>
            <person name="Lara F."/>
            <person name="Munidasa M."/>
            <person name="Palculict T."/>
            <person name="Patil S."/>
            <person name="Pu L.-L."/>
            <person name="Saada N."/>
            <person name="Tang L."/>
            <person name="Weissenberger G."/>
            <person name="Zhu Y."/>
            <person name="Hemphill L."/>
            <person name="Shang Y."/>
            <person name="Youmans B."/>
            <person name="Ayvaz T."/>
            <person name="Ross M."/>
            <person name="Santibanez J."/>
            <person name="Aqrawi P."/>
            <person name="Gross S."/>
            <person name="Joshi V."/>
            <person name="Fowler G."/>
            <person name="Nazareth L."/>
            <person name="Reid J."/>
            <person name="Worley K."/>
            <person name="Petrosino J."/>
            <person name="Highlander S."/>
            <person name="Gibbs R."/>
        </authorList>
    </citation>
    <scope>NUCLEOTIDE SEQUENCE [LARGE SCALE GENOMIC DNA]</scope>
    <source>
        <strain evidence="5 6">ATCC 23263</strain>
    </source>
</reference>
<dbReference type="Pfam" id="PF03960">
    <property type="entry name" value="ArsC"/>
    <property type="match status" value="1"/>
</dbReference>
<dbReference type="InterPro" id="IPR006660">
    <property type="entry name" value="Arsenate_reductase-like"/>
</dbReference>
<dbReference type="RefSeq" id="WP_006599649.1">
    <property type="nucleotide sequence ID" value="NZ_GL622359.1"/>
</dbReference>
<dbReference type="Pfam" id="PF00300">
    <property type="entry name" value="His_Phos_1"/>
    <property type="match status" value="1"/>
</dbReference>
<dbReference type="EMBL" id="AEQN01000028">
    <property type="protein sequence ID" value="EFV00778.1"/>
    <property type="molecule type" value="Genomic_DNA"/>
</dbReference>
<dbReference type="SMART" id="SM00855">
    <property type="entry name" value="PGAM"/>
    <property type="match status" value="1"/>
</dbReference>
<protein>
    <submittedName>
        <fullName evidence="5">ArsC family protein</fullName>
    </submittedName>
</protein>
<dbReference type="PANTHER" id="PTHR46517">
    <property type="entry name" value="FRUCTOSE-2,6-BISPHOSPHATASE TIGAR"/>
    <property type="match status" value="1"/>
</dbReference>
<dbReference type="Gene3D" id="3.40.30.10">
    <property type="entry name" value="Glutaredoxin"/>
    <property type="match status" value="1"/>
</dbReference>
<comment type="caution">
    <text evidence="5">The sequence shown here is derived from an EMBL/GenBank/DDBJ whole genome shotgun (WGS) entry which is preliminary data.</text>
</comment>
<evidence type="ECO:0000256" key="4">
    <source>
        <dbReference type="PROSITE-ProRule" id="PRU01282"/>
    </source>
</evidence>
<dbReference type="GO" id="GO:0045820">
    <property type="term" value="P:negative regulation of glycolytic process"/>
    <property type="evidence" value="ECO:0007669"/>
    <property type="project" value="TreeGrafter"/>
</dbReference>
<accession>E6MJP2</accession>
<dbReference type="Proteomes" id="UP000004754">
    <property type="component" value="Unassembled WGS sequence"/>
</dbReference>
<feature type="binding site" evidence="3">
    <location>
        <begin position="9"/>
        <end position="16"/>
    </location>
    <ligand>
        <name>substrate</name>
    </ligand>
</feature>
<dbReference type="AlphaFoldDB" id="E6MJP2"/>
<dbReference type="STRING" id="887929.HMP0721_2227"/>
<keyword evidence="1" id="KW-0378">Hydrolase</keyword>
<dbReference type="SUPFAM" id="SSF52833">
    <property type="entry name" value="Thioredoxin-like"/>
    <property type="match status" value="1"/>
</dbReference>
<dbReference type="CDD" id="cd07067">
    <property type="entry name" value="HP_PGM_like"/>
    <property type="match status" value="1"/>
</dbReference>
<evidence type="ECO:0000313" key="6">
    <source>
        <dbReference type="Proteomes" id="UP000004754"/>
    </source>
</evidence>
<feature type="active site" description="Proton donor/acceptor" evidence="2">
    <location>
        <position position="85"/>
    </location>
</feature>
<dbReference type="OrthoDB" id="9794155at2"/>